<evidence type="ECO:0000259" key="2">
    <source>
        <dbReference type="Pfam" id="PF21683"/>
    </source>
</evidence>
<dbReference type="RefSeq" id="WP_342830163.1">
    <property type="nucleotide sequence ID" value="NZ_JBANDC010000010.1"/>
</dbReference>
<comment type="caution">
    <text evidence="5">The sequence shown here is derived from an EMBL/GenBank/DDBJ whole genome shotgun (WGS) entry which is preliminary data.</text>
</comment>
<accession>A0ABU9PXW4</accession>
<dbReference type="PIRSF" id="PIRSF004440">
    <property type="entry name" value="GpP"/>
    <property type="match status" value="1"/>
</dbReference>
<dbReference type="InterPro" id="IPR026276">
    <property type="entry name" value="Baseplate_GpP"/>
</dbReference>
<dbReference type="InterPro" id="IPR049354">
    <property type="entry name" value="GpP-like_N"/>
</dbReference>
<dbReference type="Pfam" id="PF21929">
    <property type="entry name" value="GpP_4th"/>
    <property type="match status" value="1"/>
</dbReference>
<dbReference type="Gene3D" id="2.30.300.10">
    <property type="entry name" value="Baseplate protein-like domain - beta roll fold"/>
    <property type="match status" value="1"/>
</dbReference>
<proteinExistence type="predicted"/>
<dbReference type="InterPro" id="IPR023399">
    <property type="entry name" value="Baseplate-like_2-layer_sand"/>
</dbReference>
<dbReference type="InterPro" id="IPR053981">
    <property type="entry name" value="Gp44/GpP-like_2nd"/>
</dbReference>
<feature type="region of interest" description="Disordered" evidence="1">
    <location>
        <begin position="327"/>
        <end position="355"/>
    </location>
</feature>
<feature type="domain" description="Baseplate hub protein gp44/GpP-like C-terminal" evidence="3">
    <location>
        <begin position="251"/>
        <end position="336"/>
    </location>
</feature>
<gene>
    <name evidence="5" type="ORF">V8G57_15690</name>
</gene>
<dbReference type="SUPFAM" id="SSF69279">
    <property type="entry name" value="Phage tail proteins"/>
    <property type="match status" value="2"/>
</dbReference>
<dbReference type="Pfam" id="PF21683">
    <property type="entry name" value="GpP-like_1st"/>
    <property type="match status" value="1"/>
</dbReference>
<evidence type="ECO:0000313" key="5">
    <source>
        <dbReference type="EMBL" id="MEM4988836.1"/>
    </source>
</evidence>
<dbReference type="Proteomes" id="UP001495910">
    <property type="component" value="Unassembled WGS sequence"/>
</dbReference>
<dbReference type="EMBL" id="JBANDC010000010">
    <property type="protein sequence ID" value="MEM4988836.1"/>
    <property type="molecule type" value="Genomic_DNA"/>
</dbReference>
<organism evidence="5 6">
    <name type="scientific">Collimonas rhizosphaerae</name>
    <dbReference type="NCBI Taxonomy" id="3126357"/>
    <lineage>
        <taxon>Bacteria</taxon>
        <taxon>Pseudomonadati</taxon>
        <taxon>Pseudomonadota</taxon>
        <taxon>Betaproteobacteria</taxon>
        <taxon>Burkholderiales</taxon>
        <taxon>Oxalobacteraceae</taxon>
        <taxon>Collimonas</taxon>
    </lineage>
</organism>
<keyword evidence="6" id="KW-1185">Reference proteome</keyword>
<evidence type="ECO:0000259" key="4">
    <source>
        <dbReference type="Pfam" id="PF22255"/>
    </source>
</evidence>
<evidence type="ECO:0000259" key="3">
    <source>
        <dbReference type="Pfam" id="PF21929"/>
    </source>
</evidence>
<feature type="domain" description="Baseplate hub protein gp44/GpP-like second" evidence="4">
    <location>
        <begin position="91"/>
        <end position="173"/>
    </location>
</feature>
<sequence length="366" mass="40308">MNAVSLAVNGIDYGGWLDTSISAGIERQCRDFTVGITWKWPGADVPRRVTQGDKCQVRIGQDLVLTGYVFATPIRYDDASISLAIGGRSMTADVVDCAADNRPSQWRNTSILNIVKALAAPYGIAVIGEADAGLSLADHMVDPGETAFESIDRLLRMSRLLSTDDAYGRLVIAEPGSAGRASDRLELGYNILGGEAPLDFSDVFSEYVCKGQRSGTDSDFGPAASEVEARVTDDRVARRRTLVLNESGQMTTDIATKRVSWERENRISKALETRYEVQGWRQANGDLWRHNQIVRVVDPLIGFDRDMLISEIEYGLSEERGTITSMTVAPPEGFMPDPPEPERRAKKAKGKKGDAFEYLLPPNWEK</sequence>
<dbReference type="Pfam" id="PF22255">
    <property type="entry name" value="Gp44-like_2nd"/>
    <property type="match status" value="1"/>
</dbReference>
<dbReference type="InterPro" id="IPR053982">
    <property type="entry name" value="Gp44/GpP-like_C"/>
</dbReference>
<feature type="domain" description="Baseplate hub protein gp44-like N-terminal" evidence="2">
    <location>
        <begin position="4"/>
        <end position="89"/>
    </location>
</feature>
<evidence type="ECO:0000256" key="1">
    <source>
        <dbReference type="SAM" id="MobiDB-lite"/>
    </source>
</evidence>
<name>A0ABU9PXW4_9BURK</name>
<reference evidence="5 6" key="1">
    <citation type="submission" date="2024-02" db="EMBL/GenBank/DDBJ databases">
        <title>Draft genome sequence of Collimonas sp. strain H4R21, an effective mineral-weathering bacterial strain isolated from the beech rhizosphere.</title>
        <authorList>
            <person name="Morin E."/>
            <person name="Uroz S."/>
            <person name="Leveau J.H.J."/>
            <person name="Kumar R."/>
            <person name="Rey M.W."/>
            <person name="Pham J."/>
        </authorList>
    </citation>
    <scope>NUCLEOTIDE SEQUENCE [LARGE SCALE GENOMIC DNA]</scope>
    <source>
        <strain evidence="5 6">H4R21</strain>
    </source>
</reference>
<evidence type="ECO:0000313" key="6">
    <source>
        <dbReference type="Proteomes" id="UP001495910"/>
    </source>
</evidence>
<dbReference type="Gene3D" id="3.30.1920.10">
    <property type="entry name" value="Baseplate protein-like domains - 2 layer sandwich fold"/>
    <property type="match status" value="1"/>
</dbReference>
<dbReference type="Gene3D" id="3.55.50.10">
    <property type="entry name" value="Baseplate protein-like domains"/>
    <property type="match status" value="1"/>
</dbReference>
<protein>
    <submittedName>
        <fullName evidence="5">Baseplate protein</fullName>
    </submittedName>
</protein>